<sequence>MPPNNKGGNNQYGGKRAQEEGDDPRADRRPWVLYWDELTLHTTSVRRPSHTEQEAGTALVILASEDPHGRLGARALKERLASNDVQVSRYWPSSTYQDREGSRVLRRSIAMDFTLLGPMRNVPAISRLSVNGNPFSRSTYSPSLSPGLTIKEYIILRMNYIRVARFIWAKVVQNVLDRYAEEQANHKIRYQEESNLPTGGRPEQFYKHPERWAGVPCLIPVTPEVIADLVQQYVPENIFHFCPPDMHHAATSALLQLGNPTLMSDNAWDVFEAILPVVEGRLSTID</sequence>
<accession>A0ACA9L9A9</accession>
<gene>
    <name evidence="1" type="ORF">ACOLOM_LOCUS3258</name>
</gene>
<proteinExistence type="predicted"/>
<dbReference type="EMBL" id="CAJVPT010004746">
    <property type="protein sequence ID" value="CAG8511907.1"/>
    <property type="molecule type" value="Genomic_DNA"/>
</dbReference>
<comment type="caution">
    <text evidence="1">The sequence shown here is derived from an EMBL/GenBank/DDBJ whole genome shotgun (WGS) entry which is preliminary data.</text>
</comment>
<name>A0ACA9L9A9_9GLOM</name>
<keyword evidence="2" id="KW-1185">Reference proteome</keyword>
<organism evidence="1 2">
    <name type="scientific">Acaulospora colombiana</name>
    <dbReference type="NCBI Taxonomy" id="27376"/>
    <lineage>
        <taxon>Eukaryota</taxon>
        <taxon>Fungi</taxon>
        <taxon>Fungi incertae sedis</taxon>
        <taxon>Mucoromycota</taxon>
        <taxon>Glomeromycotina</taxon>
        <taxon>Glomeromycetes</taxon>
        <taxon>Diversisporales</taxon>
        <taxon>Acaulosporaceae</taxon>
        <taxon>Acaulospora</taxon>
    </lineage>
</organism>
<protein>
    <submittedName>
        <fullName evidence="1">3469_t:CDS:1</fullName>
    </submittedName>
</protein>
<evidence type="ECO:0000313" key="1">
    <source>
        <dbReference type="EMBL" id="CAG8511907.1"/>
    </source>
</evidence>
<evidence type="ECO:0000313" key="2">
    <source>
        <dbReference type="Proteomes" id="UP000789525"/>
    </source>
</evidence>
<reference evidence="1" key="1">
    <citation type="submission" date="2021-06" db="EMBL/GenBank/DDBJ databases">
        <authorList>
            <person name="Kallberg Y."/>
            <person name="Tangrot J."/>
            <person name="Rosling A."/>
        </authorList>
    </citation>
    <scope>NUCLEOTIDE SEQUENCE</scope>
    <source>
        <strain evidence="1">CL356</strain>
    </source>
</reference>
<dbReference type="Proteomes" id="UP000789525">
    <property type="component" value="Unassembled WGS sequence"/>
</dbReference>